<dbReference type="Proteomes" id="UP001604277">
    <property type="component" value="Unassembled WGS sequence"/>
</dbReference>
<organism evidence="1 2">
    <name type="scientific">Forsythia ovata</name>
    <dbReference type="NCBI Taxonomy" id="205694"/>
    <lineage>
        <taxon>Eukaryota</taxon>
        <taxon>Viridiplantae</taxon>
        <taxon>Streptophyta</taxon>
        <taxon>Embryophyta</taxon>
        <taxon>Tracheophyta</taxon>
        <taxon>Spermatophyta</taxon>
        <taxon>Magnoliopsida</taxon>
        <taxon>eudicotyledons</taxon>
        <taxon>Gunneridae</taxon>
        <taxon>Pentapetalae</taxon>
        <taxon>asterids</taxon>
        <taxon>lamiids</taxon>
        <taxon>Lamiales</taxon>
        <taxon>Oleaceae</taxon>
        <taxon>Forsythieae</taxon>
        <taxon>Forsythia</taxon>
    </lineage>
</organism>
<gene>
    <name evidence="1" type="ORF">Fot_48130</name>
</gene>
<accession>A0ABD1QT85</accession>
<proteinExistence type="predicted"/>
<sequence length="115" mass="13194">MEDVDGWVSCVRELSRNHNDSAQDPSYWACNKYPSKLNISNSIKIRDKYRVPKGVRLIFSNQLDKPYSPPNGYMTVMSDAFECGMRLPLHLFSEPYSKVTMYVFLSCLQTSGLSQ</sequence>
<evidence type="ECO:0000313" key="1">
    <source>
        <dbReference type="EMBL" id="KAL2479116.1"/>
    </source>
</evidence>
<dbReference type="EMBL" id="JBFOLJ010000014">
    <property type="protein sequence ID" value="KAL2479116.1"/>
    <property type="molecule type" value="Genomic_DNA"/>
</dbReference>
<protein>
    <submittedName>
        <fullName evidence="1">Uncharacterized protein</fullName>
    </submittedName>
</protein>
<reference evidence="2" key="1">
    <citation type="submission" date="2024-07" db="EMBL/GenBank/DDBJ databases">
        <title>Two chromosome-level genome assemblies of Korean endemic species Abeliophyllum distichum and Forsythia ovata (Oleaceae).</title>
        <authorList>
            <person name="Jang H."/>
        </authorList>
    </citation>
    <scope>NUCLEOTIDE SEQUENCE [LARGE SCALE GENOMIC DNA]</scope>
</reference>
<evidence type="ECO:0000313" key="2">
    <source>
        <dbReference type="Proteomes" id="UP001604277"/>
    </source>
</evidence>
<dbReference type="AlphaFoldDB" id="A0ABD1QT85"/>
<keyword evidence="2" id="KW-1185">Reference proteome</keyword>
<comment type="caution">
    <text evidence="1">The sequence shown here is derived from an EMBL/GenBank/DDBJ whole genome shotgun (WGS) entry which is preliminary data.</text>
</comment>
<name>A0ABD1QT85_9LAMI</name>